<dbReference type="InterPro" id="IPR016181">
    <property type="entry name" value="Acyl_CoA_acyltransferase"/>
</dbReference>
<organism evidence="4 5">
    <name type="scientific">Natronospirillum operosum</name>
    <dbReference type="NCBI Taxonomy" id="2759953"/>
    <lineage>
        <taxon>Bacteria</taxon>
        <taxon>Pseudomonadati</taxon>
        <taxon>Pseudomonadota</taxon>
        <taxon>Gammaproteobacteria</taxon>
        <taxon>Oceanospirillales</taxon>
        <taxon>Natronospirillaceae</taxon>
        <taxon>Natronospirillum</taxon>
    </lineage>
</organism>
<keyword evidence="2" id="KW-0012">Acyltransferase</keyword>
<name>A0A4Z0W8B0_9GAMM</name>
<protein>
    <submittedName>
        <fullName evidence="4">GNAT family N-acetyltransferase</fullName>
    </submittedName>
</protein>
<evidence type="ECO:0000313" key="5">
    <source>
        <dbReference type="Proteomes" id="UP000297475"/>
    </source>
</evidence>
<feature type="domain" description="N-acetyltransferase" evidence="3">
    <location>
        <begin position="3"/>
        <end position="149"/>
    </location>
</feature>
<evidence type="ECO:0000259" key="3">
    <source>
        <dbReference type="PROSITE" id="PS51186"/>
    </source>
</evidence>
<dbReference type="EMBL" id="SRMF01000004">
    <property type="protein sequence ID" value="TGG92977.1"/>
    <property type="molecule type" value="Genomic_DNA"/>
</dbReference>
<dbReference type="SUPFAM" id="SSF55729">
    <property type="entry name" value="Acyl-CoA N-acyltransferases (Nat)"/>
    <property type="match status" value="1"/>
</dbReference>
<dbReference type="InterPro" id="IPR050832">
    <property type="entry name" value="Bact_Acetyltransf"/>
</dbReference>
<dbReference type="GO" id="GO:0016747">
    <property type="term" value="F:acyltransferase activity, transferring groups other than amino-acyl groups"/>
    <property type="evidence" value="ECO:0007669"/>
    <property type="project" value="InterPro"/>
</dbReference>
<dbReference type="AlphaFoldDB" id="A0A4Z0W8B0"/>
<reference evidence="4 5" key="1">
    <citation type="submission" date="2019-04" db="EMBL/GenBank/DDBJ databases">
        <title>Natronospirillum operosus gen. nov., sp. nov., a haloalkaliphilic satellite isolated from decaying biomass of laboratory culture of cyanobacterium Geitlerinema sp. and proposal of Natronospirillaceae fam. nov. and Saccharospirillaceae fam. nov.</title>
        <authorList>
            <person name="Kevbrin V."/>
            <person name="Boltyanskaya Y."/>
            <person name="Koziaeva V."/>
            <person name="Grouzdev D.S."/>
            <person name="Park M."/>
            <person name="Cho J."/>
        </authorList>
    </citation>
    <scope>NUCLEOTIDE SEQUENCE [LARGE SCALE GENOMIC DNA]</scope>
    <source>
        <strain evidence="4 5">G-116</strain>
    </source>
</reference>
<dbReference type="Proteomes" id="UP000297475">
    <property type="component" value="Unassembled WGS sequence"/>
</dbReference>
<dbReference type="PROSITE" id="PS51186">
    <property type="entry name" value="GNAT"/>
    <property type="match status" value="1"/>
</dbReference>
<sequence>MKVEIRTALETDMADIQLCAQLAYTRYVQRMGKEPAPMHADFARQIAQGCVDVAISESRVVGYVVSYPEDSKFSLESVAVLPEYSGRGIGKRLIEHVENTAKNTGCETVELYTNEAMVENISMYPKMGYVEVSRRREDGFNRVFFRKQL</sequence>
<dbReference type="CDD" id="cd04301">
    <property type="entry name" value="NAT_SF"/>
    <property type="match status" value="1"/>
</dbReference>
<keyword evidence="5" id="KW-1185">Reference proteome</keyword>
<proteinExistence type="predicted"/>
<dbReference type="OrthoDB" id="281808at2"/>
<keyword evidence="1 4" id="KW-0808">Transferase</keyword>
<evidence type="ECO:0000256" key="1">
    <source>
        <dbReference type="ARBA" id="ARBA00022679"/>
    </source>
</evidence>
<dbReference type="Pfam" id="PF00583">
    <property type="entry name" value="Acetyltransf_1"/>
    <property type="match status" value="1"/>
</dbReference>
<dbReference type="Gene3D" id="3.40.630.30">
    <property type="match status" value="1"/>
</dbReference>
<gene>
    <name evidence="4" type="ORF">E4656_12230</name>
</gene>
<evidence type="ECO:0000313" key="4">
    <source>
        <dbReference type="EMBL" id="TGG92977.1"/>
    </source>
</evidence>
<dbReference type="PANTHER" id="PTHR43877:SF2">
    <property type="entry name" value="AMINOALKYLPHOSPHONATE N-ACETYLTRANSFERASE-RELATED"/>
    <property type="match status" value="1"/>
</dbReference>
<dbReference type="InterPro" id="IPR000182">
    <property type="entry name" value="GNAT_dom"/>
</dbReference>
<comment type="caution">
    <text evidence="4">The sequence shown here is derived from an EMBL/GenBank/DDBJ whole genome shotgun (WGS) entry which is preliminary data.</text>
</comment>
<dbReference type="PANTHER" id="PTHR43877">
    <property type="entry name" value="AMINOALKYLPHOSPHONATE N-ACETYLTRANSFERASE-RELATED-RELATED"/>
    <property type="match status" value="1"/>
</dbReference>
<evidence type="ECO:0000256" key="2">
    <source>
        <dbReference type="ARBA" id="ARBA00023315"/>
    </source>
</evidence>
<accession>A0A4Z0W8B0</accession>